<comment type="caution">
    <text evidence="7">The sequence shown here is derived from an EMBL/GenBank/DDBJ whole genome shotgun (WGS) entry which is preliminary data.</text>
</comment>
<dbReference type="InterPro" id="IPR002935">
    <property type="entry name" value="SAM_O-MeTrfase"/>
</dbReference>
<comment type="similarity">
    <text evidence="6">Belongs to the class I-like SAM-binding methyltransferase superfamily. Cation-dependent O-methyltransferase family.</text>
</comment>
<keyword evidence="4" id="KW-0949">S-adenosyl-L-methionine</keyword>
<keyword evidence="5" id="KW-0128">Catecholamine metabolism</keyword>
<reference evidence="7" key="1">
    <citation type="submission" date="2022-11" db="EMBL/GenBank/DDBJ databases">
        <authorList>
            <person name="Petersen C."/>
        </authorList>
    </citation>
    <scope>NUCLEOTIDE SEQUENCE</scope>
    <source>
        <strain evidence="7">IBT 19713</strain>
    </source>
</reference>
<evidence type="ECO:0000256" key="4">
    <source>
        <dbReference type="ARBA" id="ARBA00022691"/>
    </source>
</evidence>
<dbReference type="CDD" id="cd02440">
    <property type="entry name" value="AdoMet_MTases"/>
    <property type="match status" value="1"/>
</dbReference>
<dbReference type="PROSITE" id="PS51682">
    <property type="entry name" value="SAM_OMT_I"/>
    <property type="match status" value="1"/>
</dbReference>
<keyword evidence="8" id="KW-1185">Reference proteome</keyword>
<organism evidence="7 8">
    <name type="scientific">Penicillium chermesinum</name>
    <dbReference type="NCBI Taxonomy" id="63820"/>
    <lineage>
        <taxon>Eukaryota</taxon>
        <taxon>Fungi</taxon>
        <taxon>Dikarya</taxon>
        <taxon>Ascomycota</taxon>
        <taxon>Pezizomycotina</taxon>
        <taxon>Eurotiomycetes</taxon>
        <taxon>Eurotiomycetidae</taxon>
        <taxon>Eurotiales</taxon>
        <taxon>Aspergillaceae</taxon>
        <taxon>Penicillium</taxon>
    </lineage>
</organism>
<dbReference type="SUPFAM" id="SSF53335">
    <property type="entry name" value="S-adenosyl-L-methionine-dependent methyltransferases"/>
    <property type="match status" value="1"/>
</dbReference>
<dbReference type="Pfam" id="PF01596">
    <property type="entry name" value="Methyltransf_3"/>
    <property type="match status" value="1"/>
</dbReference>
<evidence type="ECO:0000313" key="7">
    <source>
        <dbReference type="EMBL" id="KAJ5220310.1"/>
    </source>
</evidence>
<dbReference type="OrthoDB" id="186626at2759"/>
<dbReference type="PANTHER" id="PTHR43836:SF2">
    <property type="entry name" value="CATECHOL O-METHYLTRANSFERASE 1-RELATED"/>
    <property type="match status" value="1"/>
</dbReference>
<dbReference type="EMBL" id="JAPQKS010000007">
    <property type="protein sequence ID" value="KAJ5220310.1"/>
    <property type="molecule type" value="Genomic_DNA"/>
</dbReference>
<dbReference type="InterPro" id="IPR029063">
    <property type="entry name" value="SAM-dependent_MTases_sf"/>
</dbReference>
<reference evidence="7" key="2">
    <citation type="journal article" date="2023" name="IMA Fungus">
        <title>Comparative genomic study of the Penicillium genus elucidates a diverse pangenome and 15 lateral gene transfer events.</title>
        <authorList>
            <person name="Petersen C."/>
            <person name="Sorensen T."/>
            <person name="Nielsen M.R."/>
            <person name="Sondergaard T.E."/>
            <person name="Sorensen J.L."/>
            <person name="Fitzpatrick D.A."/>
            <person name="Frisvad J.C."/>
            <person name="Nielsen K.L."/>
        </authorList>
    </citation>
    <scope>NUCLEOTIDE SEQUENCE</scope>
    <source>
        <strain evidence="7">IBT 19713</strain>
    </source>
</reference>
<dbReference type="GeneID" id="83206113"/>
<gene>
    <name evidence="7" type="ORF">N7468_009514</name>
</gene>
<evidence type="ECO:0000256" key="5">
    <source>
        <dbReference type="ARBA" id="ARBA00022939"/>
    </source>
</evidence>
<evidence type="ECO:0000256" key="6">
    <source>
        <dbReference type="ARBA" id="ARBA00023453"/>
    </source>
</evidence>
<dbReference type="GO" id="GO:0032259">
    <property type="term" value="P:methylation"/>
    <property type="evidence" value="ECO:0007669"/>
    <property type="project" value="UniProtKB-KW"/>
</dbReference>
<dbReference type="GO" id="GO:0008171">
    <property type="term" value="F:O-methyltransferase activity"/>
    <property type="evidence" value="ECO:0007669"/>
    <property type="project" value="InterPro"/>
</dbReference>
<dbReference type="AlphaFoldDB" id="A0A9W9TG77"/>
<protein>
    <recommendedName>
        <fullName evidence="1">catechol O-methyltransferase</fullName>
        <ecNumber evidence="1">2.1.1.6</ecNumber>
    </recommendedName>
</protein>
<evidence type="ECO:0000256" key="1">
    <source>
        <dbReference type="ARBA" id="ARBA00012880"/>
    </source>
</evidence>
<evidence type="ECO:0000256" key="3">
    <source>
        <dbReference type="ARBA" id="ARBA00022679"/>
    </source>
</evidence>
<sequence>MSIKQHAPPARDFALDGREVDLLHYIYGRKDIKEIRNNPQKVLAAIDDYHSQFNVLMNIGPTKGAHIVNLLDERKPSTMVELGSYVGYSAILFAEALSKNGGKQYLGLELNPEMAAVANQLIDLAGLQGIAKVLVGSSDDTLKQLVQDGVIKDIELIFIDHWQERYLPDLWLMEELNLLKPGKSVLVADNIIYPGAPHYLKWVESTTEQKSAMVEAGKAGTLKPNPNLIYESTTTKFETDFGLDAVTVTRVVG</sequence>
<keyword evidence="2" id="KW-0489">Methyltransferase</keyword>
<dbReference type="RefSeq" id="XP_058327140.1">
    <property type="nucleotide sequence ID" value="XM_058478810.1"/>
</dbReference>
<dbReference type="Gene3D" id="3.40.50.150">
    <property type="entry name" value="Vaccinia Virus protein VP39"/>
    <property type="match status" value="1"/>
</dbReference>
<dbReference type="PANTHER" id="PTHR43836">
    <property type="entry name" value="CATECHOL O-METHYLTRANSFERASE 1-RELATED"/>
    <property type="match status" value="1"/>
</dbReference>
<dbReference type="Proteomes" id="UP001150941">
    <property type="component" value="Unassembled WGS sequence"/>
</dbReference>
<dbReference type="GO" id="GO:0006584">
    <property type="term" value="P:catecholamine metabolic process"/>
    <property type="evidence" value="ECO:0007669"/>
    <property type="project" value="UniProtKB-KW"/>
</dbReference>
<proteinExistence type="inferred from homology"/>
<keyword evidence="3" id="KW-0808">Transferase</keyword>
<dbReference type="EC" id="2.1.1.6" evidence="1"/>
<evidence type="ECO:0000313" key="8">
    <source>
        <dbReference type="Proteomes" id="UP001150941"/>
    </source>
</evidence>
<name>A0A9W9TG77_9EURO</name>
<accession>A0A9W9TG77</accession>
<evidence type="ECO:0000256" key="2">
    <source>
        <dbReference type="ARBA" id="ARBA00022603"/>
    </source>
</evidence>